<dbReference type="InterPro" id="IPR050776">
    <property type="entry name" value="Ank_Repeat/CDKN_Inhibitor"/>
</dbReference>
<protein>
    <submittedName>
        <fullName evidence="7">Ankyrin repeat domain-containing protein 27</fullName>
    </submittedName>
</protein>
<dbReference type="Proteomes" id="UP000241890">
    <property type="component" value="Unassembled WGS sequence"/>
</dbReference>
<dbReference type="PROSITE" id="PS50297">
    <property type="entry name" value="ANK_REP_REGION"/>
    <property type="match status" value="2"/>
</dbReference>
<feature type="compositionally biased region" description="Low complexity" evidence="5">
    <location>
        <begin position="49"/>
        <end position="59"/>
    </location>
</feature>
<dbReference type="AlphaFoldDB" id="A0A2R5GDW0"/>
<sequence>MEAAPKGAGEDAAMHAIDLEQESNEMELGKVRLAVATIEGKLDPDSDSESGSGSGSSSSRINKVDENAANDVYQTARGLSFVEQQDASSPLASEEKEQPRIPEDATAWERHETEDGFPYWYNPGSGNSQWEDPHAGKEIDNEILTEVETPKGNEDCSENTTSSAALSAKAQALRVITMVHDAVRRDALEEVRGFVLAGIDVNAQDAQGRTPLFGARSEPMVSLLLQLGAQANVVEPGTGQQAMHAYAANGLLEPLQALVETLVDEGGMLSSLQGLVDFQGRTPLHLAATSGHTACSKLLARLRCVDGSSGSLSFLMDVVDADGCLARDLASSDLASTFDEIMTEREAQKLDECLAQLASCQAQLDEARASRDQWEETAREALTKQALLANENAELRESLAAYEYFQGQTQGTGVDDYYSQLQPEYEPQQAFLRNPQTEFDARPEMRAHVSYDENAWHQTELAPSTPPAHPETDADPSMTPANHGWARSPSPSLHERHSHPHESDVVSTTSSTAISSERIGKVWAKFFERAAKASLSRHLASNDHLAITPVERSPDDLLRDAIDDADPEAALQAMMQDASLEDDKTDASMLHRCCSKDTSANKAMQRNLVEIASLLVEYGADIELADGQGATPLHLAASAGNALVVRWLLQSAASTQVIDENGDAPLHCAAVGLTKGHLKCVQLLAQYGANLTQLNAQGNSALDCARLQVVMLDDPPKALRQTVDLLEQLVAVAGGEENPLSGEITEARPNPYRVANLRDAYARVPPQTDARSEDSGTAATPSEGDAEDNGEGWLSNIFGKVLRAKSPSQKEAAEDPSPSMNQQAPPSDRQLAQA</sequence>
<feature type="region of interest" description="Disordered" evidence="5">
    <location>
        <begin position="1"/>
        <end position="69"/>
    </location>
</feature>
<evidence type="ECO:0000256" key="4">
    <source>
        <dbReference type="SAM" id="Coils"/>
    </source>
</evidence>
<dbReference type="InterPro" id="IPR002110">
    <property type="entry name" value="Ankyrin_rpt"/>
</dbReference>
<feature type="region of interest" description="Disordered" evidence="5">
    <location>
        <begin position="459"/>
        <end position="512"/>
    </location>
</feature>
<evidence type="ECO:0000259" key="6">
    <source>
        <dbReference type="PROSITE" id="PS50020"/>
    </source>
</evidence>
<dbReference type="Gene3D" id="1.25.40.20">
    <property type="entry name" value="Ankyrin repeat-containing domain"/>
    <property type="match status" value="2"/>
</dbReference>
<keyword evidence="2 3" id="KW-0040">ANK repeat</keyword>
<dbReference type="CDD" id="cd00201">
    <property type="entry name" value="WW"/>
    <property type="match status" value="1"/>
</dbReference>
<dbReference type="SMART" id="SM00456">
    <property type="entry name" value="WW"/>
    <property type="match status" value="1"/>
</dbReference>
<feature type="domain" description="WW" evidence="6">
    <location>
        <begin position="102"/>
        <end position="135"/>
    </location>
</feature>
<evidence type="ECO:0000313" key="8">
    <source>
        <dbReference type="Proteomes" id="UP000241890"/>
    </source>
</evidence>
<dbReference type="InterPro" id="IPR036770">
    <property type="entry name" value="Ankyrin_rpt-contain_sf"/>
</dbReference>
<dbReference type="SMART" id="SM00248">
    <property type="entry name" value="ANK"/>
    <property type="match status" value="6"/>
</dbReference>
<feature type="region of interest" description="Disordered" evidence="5">
    <location>
        <begin position="83"/>
        <end position="102"/>
    </location>
</feature>
<evidence type="ECO:0000256" key="2">
    <source>
        <dbReference type="ARBA" id="ARBA00023043"/>
    </source>
</evidence>
<evidence type="ECO:0000313" key="7">
    <source>
        <dbReference type="EMBL" id="GBG28519.1"/>
    </source>
</evidence>
<dbReference type="PRINTS" id="PR01415">
    <property type="entry name" value="ANKYRIN"/>
</dbReference>
<dbReference type="PROSITE" id="PS50088">
    <property type="entry name" value="ANK_REPEAT"/>
    <property type="match status" value="3"/>
</dbReference>
<organism evidence="7 8">
    <name type="scientific">Hondaea fermentalgiana</name>
    <dbReference type="NCBI Taxonomy" id="2315210"/>
    <lineage>
        <taxon>Eukaryota</taxon>
        <taxon>Sar</taxon>
        <taxon>Stramenopiles</taxon>
        <taxon>Bigyra</taxon>
        <taxon>Labyrinthulomycetes</taxon>
        <taxon>Thraustochytrida</taxon>
        <taxon>Thraustochytriidae</taxon>
        <taxon>Hondaea</taxon>
    </lineage>
</organism>
<dbReference type="EMBL" id="BEYU01000042">
    <property type="protein sequence ID" value="GBG28519.1"/>
    <property type="molecule type" value="Genomic_DNA"/>
</dbReference>
<dbReference type="SUPFAM" id="SSF51045">
    <property type="entry name" value="WW domain"/>
    <property type="match status" value="1"/>
</dbReference>
<gene>
    <name evidence="7" type="ORF">FCC1311_047422</name>
</gene>
<evidence type="ECO:0000256" key="1">
    <source>
        <dbReference type="ARBA" id="ARBA00022737"/>
    </source>
</evidence>
<dbReference type="PROSITE" id="PS01159">
    <property type="entry name" value="WW_DOMAIN_1"/>
    <property type="match status" value="1"/>
</dbReference>
<dbReference type="Pfam" id="PF12796">
    <property type="entry name" value="Ank_2"/>
    <property type="match status" value="2"/>
</dbReference>
<evidence type="ECO:0000256" key="5">
    <source>
        <dbReference type="SAM" id="MobiDB-lite"/>
    </source>
</evidence>
<evidence type="ECO:0000256" key="3">
    <source>
        <dbReference type="PROSITE-ProRule" id="PRU00023"/>
    </source>
</evidence>
<feature type="repeat" description="ANK" evidence="3">
    <location>
        <begin position="661"/>
        <end position="696"/>
    </location>
</feature>
<dbReference type="InterPro" id="IPR036020">
    <property type="entry name" value="WW_dom_sf"/>
</dbReference>
<dbReference type="Gene3D" id="2.20.70.10">
    <property type="match status" value="1"/>
</dbReference>
<feature type="repeat" description="ANK" evidence="3">
    <location>
        <begin position="279"/>
        <end position="299"/>
    </location>
</feature>
<dbReference type="InterPro" id="IPR001202">
    <property type="entry name" value="WW_dom"/>
</dbReference>
<dbReference type="OrthoDB" id="47198at2759"/>
<dbReference type="PROSITE" id="PS50020">
    <property type="entry name" value="WW_DOMAIN_2"/>
    <property type="match status" value="1"/>
</dbReference>
<accession>A0A2R5GDW0</accession>
<feature type="compositionally biased region" description="Basic and acidic residues" evidence="5">
    <location>
        <begin position="93"/>
        <end position="102"/>
    </location>
</feature>
<dbReference type="InParanoid" id="A0A2R5GDW0"/>
<feature type="region of interest" description="Disordered" evidence="5">
    <location>
        <begin position="763"/>
        <end position="834"/>
    </location>
</feature>
<dbReference type="PANTHER" id="PTHR24201">
    <property type="entry name" value="ANK_REP_REGION DOMAIN-CONTAINING PROTEIN"/>
    <property type="match status" value="1"/>
</dbReference>
<comment type="caution">
    <text evidence="7">The sequence shown here is derived from an EMBL/GenBank/DDBJ whole genome shotgun (WGS) entry which is preliminary data.</text>
</comment>
<feature type="repeat" description="ANK" evidence="3">
    <location>
        <begin position="628"/>
        <end position="660"/>
    </location>
</feature>
<reference evidence="7 8" key="1">
    <citation type="submission" date="2017-12" db="EMBL/GenBank/DDBJ databases">
        <title>Sequencing, de novo assembly and annotation of complete genome of a new Thraustochytrid species, strain FCC1311.</title>
        <authorList>
            <person name="Sedici K."/>
            <person name="Godart F."/>
            <person name="Aiese Cigliano R."/>
            <person name="Sanseverino W."/>
            <person name="Barakat M."/>
            <person name="Ortet P."/>
            <person name="Marechal E."/>
            <person name="Cagnac O."/>
            <person name="Amato A."/>
        </authorList>
    </citation>
    <scope>NUCLEOTIDE SEQUENCE [LARGE SCALE GENOMIC DNA]</scope>
</reference>
<keyword evidence="1" id="KW-0677">Repeat</keyword>
<keyword evidence="8" id="KW-1185">Reference proteome</keyword>
<feature type="compositionally biased region" description="Polar residues" evidence="5">
    <location>
        <begin position="818"/>
        <end position="834"/>
    </location>
</feature>
<dbReference type="SUPFAM" id="SSF48403">
    <property type="entry name" value="Ankyrin repeat"/>
    <property type="match status" value="2"/>
</dbReference>
<feature type="coiled-coil region" evidence="4">
    <location>
        <begin position="350"/>
        <end position="384"/>
    </location>
</feature>
<proteinExistence type="predicted"/>
<name>A0A2R5GDW0_9STRA</name>
<keyword evidence="4" id="KW-0175">Coiled coil</keyword>